<comment type="caution">
    <text evidence="2">The sequence shown here is derived from an EMBL/GenBank/DDBJ whole genome shotgun (WGS) entry which is preliminary data.</text>
</comment>
<evidence type="ECO:0000259" key="1">
    <source>
        <dbReference type="Pfam" id="PF03959"/>
    </source>
</evidence>
<dbReference type="Gene3D" id="3.40.50.1820">
    <property type="entry name" value="alpha/beta hydrolase"/>
    <property type="match status" value="1"/>
</dbReference>
<reference evidence="2 3" key="1">
    <citation type="submission" date="2017-05" db="EMBL/GenBank/DDBJ databases">
        <title>Vagococcus spp. assemblies.</title>
        <authorList>
            <person name="Gulvik C.A."/>
        </authorList>
    </citation>
    <scope>NUCLEOTIDE SEQUENCE [LARGE SCALE GENOMIC DNA]</scope>
    <source>
        <strain evidence="2 3">LMG 24798</strain>
    </source>
</reference>
<evidence type="ECO:0000313" key="2">
    <source>
        <dbReference type="EMBL" id="RSU10906.1"/>
    </source>
</evidence>
<name>A0A430AS80_9ENTE</name>
<accession>A0A430AS80</accession>
<dbReference type="PANTHER" id="PTHR43358">
    <property type="entry name" value="ALPHA/BETA-HYDROLASE"/>
    <property type="match status" value="1"/>
</dbReference>
<protein>
    <recommendedName>
        <fullName evidence="1">Serine hydrolase domain-containing protein</fullName>
    </recommendedName>
</protein>
<sequence>MSISVILLVAGLIMLALAAAGYRVFQIISLRNTSFQLSISPETLSPQKEYFYAHRNEQLEWLEKWGYKTVYIKNSQKKRLAGYYFEANEPTDKTVLAIHGYRCDGGFEEYMYHIPMFLEKLQMNVLVVDNRAHHHSEGNYIGFGWMDRLDCLQWLDWLIEQYGPQQEIYLQGISMGAAAVLMTAGEQSLPEQVKGVIADCGFSSVSEELRYVMKQVMKLPTFPLLHIASLFNKLFAGFFFSEGDTRAAVQRIRIPVLFIHGDTDTFVPTSMVHQLYQACSAPKELYLVKSAAHADAYLSDTERYYQFVRSLVYGQTANKNLKEV</sequence>
<dbReference type="Proteomes" id="UP000286773">
    <property type="component" value="Unassembled WGS sequence"/>
</dbReference>
<dbReference type="InterPro" id="IPR005645">
    <property type="entry name" value="FSH-like_dom"/>
</dbReference>
<dbReference type="InterPro" id="IPR029058">
    <property type="entry name" value="AB_hydrolase_fold"/>
</dbReference>
<dbReference type="InterPro" id="IPR052920">
    <property type="entry name" value="DNA-binding_regulatory"/>
</dbReference>
<dbReference type="AlphaFoldDB" id="A0A430AS80"/>
<organism evidence="2 3">
    <name type="scientific">Vagococcus acidifermentans</name>
    <dbReference type="NCBI Taxonomy" id="564710"/>
    <lineage>
        <taxon>Bacteria</taxon>
        <taxon>Bacillati</taxon>
        <taxon>Bacillota</taxon>
        <taxon>Bacilli</taxon>
        <taxon>Lactobacillales</taxon>
        <taxon>Enterococcaceae</taxon>
        <taxon>Vagococcus</taxon>
    </lineage>
</organism>
<evidence type="ECO:0000313" key="3">
    <source>
        <dbReference type="Proteomes" id="UP000286773"/>
    </source>
</evidence>
<keyword evidence="3" id="KW-1185">Reference proteome</keyword>
<dbReference type="PANTHER" id="PTHR43358:SF4">
    <property type="entry name" value="ALPHA_BETA HYDROLASE FOLD-1 DOMAIN-CONTAINING PROTEIN"/>
    <property type="match status" value="1"/>
</dbReference>
<gene>
    <name evidence="2" type="ORF">CBF27_09430</name>
</gene>
<proteinExistence type="predicted"/>
<dbReference type="SUPFAM" id="SSF53474">
    <property type="entry name" value="alpha/beta-Hydrolases"/>
    <property type="match status" value="1"/>
</dbReference>
<feature type="domain" description="Serine hydrolase" evidence="1">
    <location>
        <begin position="172"/>
        <end position="285"/>
    </location>
</feature>
<dbReference type="EMBL" id="NGKC01000010">
    <property type="protein sequence ID" value="RSU10906.1"/>
    <property type="molecule type" value="Genomic_DNA"/>
</dbReference>
<dbReference type="Pfam" id="PF03959">
    <property type="entry name" value="FSH1"/>
    <property type="match status" value="1"/>
</dbReference>
<dbReference type="RefSeq" id="WP_126814055.1">
    <property type="nucleotide sequence ID" value="NZ_NGKC01000010.1"/>
</dbReference>